<keyword evidence="3" id="KW-1185">Reference proteome</keyword>
<evidence type="ECO:0000313" key="3">
    <source>
        <dbReference type="Proteomes" id="UP001144280"/>
    </source>
</evidence>
<sequence>MDARQTVIAILSVPAVFLVCFAMLGLAVVFLRMELDTFVLARMRLIARWGLFRTVIRMFGHDMRTGQTEHAYFIGGMLSRAGLGSVAVTMAFVVALAPTGLPAWAVWACAVAGFSAFHVVLARDARTFARASREFFTEATTKRFSQYRVPRASIVGSVLAVMLYRRWSSIVFHALGLSMLFAVTRLVVSNGSVGLATALLVGGPALTFPLVLLMGRLIDEIWTGAAAQDAIQHRLTPRERPGTWVRPTRHVFDRFADERRQLAHITDLLVRAADRLNSAAAPHPNAVLLRGCAARLRAHLSSLTSLTARAPQSLDTILAEASILFIGPGRPDFYASLNSLTNAFDAEGAPAPQFTEPARKGLWSLVRRASDAAETGHKLVMSSLGVVSIVVLTLLILTGQLSGTALLKP</sequence>
<accession>A0ABQ5QS27</accession>
<comment type="caution">
    <text evidence="2">The sequence shown here is derived from an EMBL/GenBank/DDBJ whole genome shotgun (WGS) entry which is preliminary data.</text>
</comment>
<evidence type="ECO:0000256" key="1">
    <source>
        <dbReference type="SAM" id="Phobius"/>
    </source>
</evidence>
<organism evidence="2 3">
    <name type="scientific">Phytohabitans aurantiacus</name>
    <dbReference type="NCBI Taxonomy" id="3016789"/>
    <lineage>
        <taxon>Bacteria</taxon>
        <taxon>Bacillati</taxon>
        <taxon>Actinomycetota</taxon>
        <taxon>Actinomycetes</taxon>
        <taxon>Micromonosporales</taxon>
        <taxon>Micromonosporaceae</taxon>
    </lineage>
</organism>
<feature type="transmembrane region" description="Helical" evidence="1">
    <location>
        <begin position="7"/>
        <end position="31"/>
    </location>
</feature>
<keyword evidence="1" id="KW-0812">Transmembrane</keyword>
<feature type="transmembrane region" description="Helical" evidence="1">
    <location>
        <begin position="170"/>
        <end position="188"/>
    </location>
</feature>
<gene>
    <name evidence="2" type="ORF">Pa4123_16550</name>
</gene>
<dbReference type="RefSeq" id="WP_281893577.1">
    <property type="nucleotide sequence ID" value="NZ_BSDI01000007.1"/>
</dbReference>
<feature type="transmembrane region" description="Helical" evidence="1">
    <location>
        <begin position="77"/>
        <end position="97"/>
    </location>
</feature>
<proteinExistence type="predicted"/>
<feature type="transmembrane region" description="Helical" evidence="1">
    <location>
        <begin position="384"/>
        <end position="407"/>
    </location>
</feature>
<feature type="transmembrane region" description="Helical" evidence="1">
    <location>
        <begin position="103"/>
        <end position="122"/>
    </location>
</feature>
<keyword evidence="1" id="KW-1133">Transmembrane helix</keyword>
<evidence type="ECO:0000313" key="2">
    <source>
        <dbReference type="EMBL" id="GLH96381.1"/>
    </source>
</evidence>
<feature type="transmembrane region" description="Helical" evidence="1">
    <location>
        <begin position="194"/>
        <end position="213"/>
    </location>
</feature>
<protein>
    <recommendedName>
        <fullName evidence="4">Type II secretion system protein GspF domain-containing protein</fullName>
    </recommendedName>
</protein>
<reference evidence="2" key="1">
    <citation type="submission" date="2022-12" db="EMBL/GenBank/DDBJ databases">
        <title>New Phytohabitans aurantiacus sp. RD004123 nov., an actinomycete isolated from soil.</title>
        <authorList>
            <person name="Triningsih D.W."/>
            <person name="Harunari E."/>
            <person name="Igarashi Y."/>
        </authorList>
    </citation>
    <scope>NUCLEOTIDE SEQUENCE</scope>
    <source>
        <strain evidence="2">RD004123</strain>
    </source>
</reference>
<dbReference type="Proteomes" id="UP001144280">
    <property type="component" value="Unassembled WGS sequence"/>
</dbReference>
<name>A0ABQ5QS27_9ACTN</name>
<evidence type="ECO:0008006" key="4">
    <source>
        <dbReference type="Google" id="ProtNLM"/>
    </source>
</evidence>
<dbReference type="EMBL" id="BSDI01000007">
    <property type="protein sequence ID" value="GLH96381.1"/>
    <property type="molecule type" value="Genomic_DNA"/>
</dbReference>
<keyword evidence="1" id="KW-0472">Membrane</keyword>